<evidence type="ECO:0008006" key="5">
    <source>
        <dbReference type="Google" id="ProtNLM"/>
    </source>
</evidence>
<dbReference type="Proteomes" id="UP000186015">
    <property type="component" value="Unassembled WGS sequence"/>
</dbReference>
<feature type="region of interest" description="Disordered" evidence="1">
    <location>
        <begin position="25"/>
        <end position="88"/>
    </location>
</feature>
<gene>
    <name evidence="3" type="ORF">SAMN05216469_11456</name>
</gene>
<feature type="chain" id="PRO_5038410988" description="Lipoprotein" evidence="2">
    <location>
        <begin position="20"/>
        <end position="320"/>
    </location>
</feature>
<dbReference type="RefSeq" id="WP_074834792.1">
    <property type="nucleotide sequence ID" value="NZ_FOAT01000014.1"/>
</dbReference>
<feature type="compositionally biased region" description="Basic and acidic residues" evidence="1">
    <location>
        <begin position="66"/>
        <end position="80"/>
    </location>
</feature>
<feature type="signal peptide" evidence="2">
    <location>
        <begin position="1"/>
        <end position="19"/>
    </location>
</feature>
<evidence type="ECO:0000313" key="3">
    <source>
        <dbReference type="EMBL" id="SEL20137.1"/>
    </source>
</evidence>
<protein>
    <recommendedName>
        <fullName evidence="5">Lipoprotein</fullName>
    </recommendedName>
</protein>
<name>A0A1H7NB57_RUMAL</name>
<evidence type="ECO:0000256" key="2">
    <source>
        <dbReference type="SAM" id="SignalP"/>
    </source>
</evidence>
<dbReference type="Pfam" id="PF20316">
    <property type="entry name" value="DUF6612"/>
    <property type="match status" value="1"/>
</dbReference>
<organism evidence="3 4">
    <name type="scientific">Ruminococcus albus</name>
    <dbReference type="NCBI Taxonomy" id="1264"/>
    <lineage>
        <taxon>Bacteria</taxon>
        <taxon>Bacillati</taxon>
        <taxon>Bacillota</taxon>
        <taxon>Clostridia</taxon>
        <taxon>Eubacteriales</taxon>
        <taxon>Oscillospiraceae</taxon>
        <taxon>Ruminococcus</taxon>
    </lineage>
</organism>
<dbReference type="EMBL" id="FOAT01000014">
    <property type="protein sequence ID" value="SEL20137.1"/>
    <property type="molecule type" value="Genomic_DNA"/>
</dbReference>
<sequence length="320" mass="33688">MKKKLILMLCVAALTLSFASCGDTDKGSTESTAASSASEAVASEADVSEAETTEESAAEAESAVEAESKAETESKAESDKPAASSNEELTELLSKVKETTADSKNCEVTAKMDIDMVMTMSGTTTNMKNTTDIVSKTNGKNTHTVQTTVSDEGTGPMTATQETYQAEDGTTYLSTDEGKTWAKTSGTDSITDTFSSEIIGEEEVFKNATLTKDGDNYVITISFSDLLSSGGEVAEAFLNIGGGATADGNMIMTIGKDYYPISMSMENISFDMSELLNSIGGEEAGDIKMDMTMNMTLNFDNWGGVSDDEVAIPEAALSAK</sequence>
<reference evidence="3 4" key="1">
    <citation type="submission" date="2016-10" db="EMBL/GenBank/DDBJ databases">
        <authorList>
            <person name="de Groot N.N."/>
        </authorList>
    </citation>
    <scope>NUCLEOTIDE SEQUENCE [LARGE SCALE GENOMIC DNA]</scope>
    <source>
        <strain evidence="3 4">KH2T6</strain>
    </source>
</reference>
<evidence type="ECO:0000313" key="4">
    <source>
        <dbReference type="Proteomes" id="UP000186015"/>
    </source>
</evidence>
<dbReference type="OrthoDB" id="1820248at2"/>
<dbReference type="InterPro" id="IPR046720">
    <property type="entry name" value="DUF6612"/>
</dbReference>
<dbReference type="PROSITE" id="PS51257">
    <property type="entry name" value="PROKAR_LIPOPROTEIN"/>
    <property type="match status" value="1"/>
</dbReference>
<proteinExistence type="predicted"/>
<feature type="compositionally biased region" description="Acidic residues" evidence="1">
    <location>
        <begin position="46"/>
        <end position="64"/>
    </location>
</feature>
<accession>A0A1H7NB57</accession>
<feature type="compositionally biased region" description="Low complexity" evidence="1">
    <location>
        <begin position="29"/>
        <end position="45"/>
    </location>
</feature>
<dbReference type="AlphaFoldDB" id="A0A1H7NB57"/>
<keyword evidence="2" id="KW-0732">Signal</keyword>
<evidence type="ECO:0000256" key="1">
    <source>
        <dbReference type="SAM" id="MobiDB-lite"/>
    </source>
</evidence>